<protein>
    <submittedName>
        <fullName evidence="3">MbnP family protein</fullName>
    </submittedName>
</protein>
<dbReference type="EMBL" id="JBHUFD010000005">
    <property type="protein sequence ID" value="MFD1873265.1"/>
    <property type="molecule type" value="Genomic_DNA"/>
</dbReference>
<name>A0ABW4QW46_9BACT</name>
<reference evidence="4" key="1">
    <citation type="journal article" date="2019" name="Int. J. Syst. Evol. Microbiol.">
        <title>The Global Catalogue of Microorganisms (GCM) 10K type strain sequencing project: providing services to taxonomists for standard genome sequencing and annotation.</title>
        <authorList>
            <consortium name="The Broad Institute Genomics Platform"/>
            <consortium name="The Broad Institute Genome Sequencing Center for Infectious Disease"/>
            <person name="Wu L."/>
            <person name="Ma J."/>
        </authorList>
    </citation>
    <scope>NUCLEOTIDE SEQUENCE [LARGE SCALE GENOMIC DNA]</scope>
    <source>
        <strain evidence="4">CGMCC 1.15795</strain>
    </source>
</reference>
<evidence type="ECO:0000313" key="3">
    <source>
        <dbReference type="EMBL" id="MFD1873265.1"/>
    </source>
</evidence>
<feature type="signal peptide" evidence="1">
    <location>
        <begin position="1"/>
        <end position="20"/>
    </location>
</feature>
<evidence type="ECO:0000313" key="4">
    <source>
        <dbReference type="Proteomes" id="UP001597197"/>
    </source>
</evidence>
<evidence type="ECO:0000256" key="1">
    <source>
        <dbReference type="SAM" id="SignalP"/>
    </source>
</evidence>
<feature type="chain" id="PRO_5046597575" evidence="1">
    <location>
        <begin position="21"/>
        <end position="259"/>
    </location>
</feature>
<dbReference type="Proteomes" id="UP001597197">
    <property type="component" value="Unassembled WGS sequence"/>
</dbReference>
<organism evidence="3 4">
    <name type="scientific">Hymenobacter bucti</name>
    <dbReference type="NCBI Taxonomy" id="1844114"/>
    <lineage>
        <taxon>Bacteria</taxon>
        <taxon>Pseudomonadati</taxon>
        <taxon>Bacteroidota</taxon>
        <taxon>Cytophagia</taxon>
        <taxon>Cytophagales</taxon>
        <taxon>Hymenobacteraceae</taxon>
        <taxon>Hymenobacter</taxon>
    </lineage>
</organism>
<keyword evidence="1" id="KW-0732">Signal</keyword>
<sequence length="259" mass="27397">MKTRLSTLLGLLVVPLALFSGCKKDSDSLETTGPVNITVRNVAGSQDLALNSTVATTAAGETFTVSTFEYYLSNIKFTKSDGTTYAAPDTYFLVNQAKPSSLSFMVPNVPAGDYTGVSFIVGVDAQKTGLTDPTTFTGDLNQANAMYWTWNSGHIFMKLEGTITSTSPAKPLTCHIGGYTDPNNAIVTAAPAFNGAKLTVQANHTSQLHLAANVTKIFDGPTPTALSTFTGVHMPSTQSVQLAQNYAAGMFTVKKITTD</sequence>
<gene>
    <name evidence="3" type="ORF">ACFSDX_12550</name>
</gene>
<dbReference type="Pfam" id="PF20243">
    <property type="entry name" value="MbnP"/>
    <property type="match status" value="1"/>
</dbReference>
<accession>A0ABW4QW46</accession>
<feature type="domain" description="Copper-binding protein MbnP-like" evidence="2">
    <location>
        <begin position="32"/>
        <end position="222"/>
    </location>
</feature>
<comment type="caution">
    <text evidence="3">The sequence shown here is derived from an EMBL/GenBank/DDBJ whole genome shotgun (WGS) entry which is preliminary data.</text>
</comment>
<dbReference type="PROSITE" id="PS51257">
    <property type="entry name" value="PROKAR_LIPOPROTEIN"/>
    <property type="match status" value="1"/>
</dbReference>
<proteinExistence type="predicted"/>
<keyword evidence="4" id="KW-1185">Reference proteome</keyword>
<dbReference type="RefSeq" id="WP_382313937.1">
    <property type="nucleotide sequence ID" value="NZ_JBHUFD010000005.1"/>
</dbReference>
<dbReference type="InterPro" id="IPR046863">
    <property type="entry name" value="MbnP-like_dom"/>
</dbReference>
<evidence type="ECO:0000259" key="2">
    <source>
        <dbReference type="Pfam" id="PF20243"/>
    </source>
</evidence>